<evidence type="ECO:0000256" key="1">
    <source>
        <dbReference type="ARBA" id="ARBA00022450"/>
    </source>
</evidence>
<dbReference type="EMBL" id="CP089983">
    <property type="protein sequence ID" value="WXB04582.1"/>
    <property type="molecule type" value="Genomic_DNA"/>
</dbReference>
<dbReference type="InterPro" id="IPR006162">
    <property type="entry name" value="Ppantetheine_attach_site"/>
</dbReference>
<name>A0ABZ2L0Y6_9BACT</name>
<evidence type="ECO:0000313" key="4">
    <source>
        <dbReference type="EMBL" id="WXB04582.1"/>
    </source>
</evidence>
<evidence type="ECO:0000313" key="5">
    <source>
        <dbReference type="Proteomes" id="UP001374803"/>
    </source>
</evidence>
<protein>
    <submittedName>
        <fullName evidence="4">Acyl carrier protein</fullName>
    </submittedName>
</protein>
<dbReference type="InterPro" id="IPR009081">
    <property type="entry name" value="PP-bd_ACP"/>
</dbReference>
<accession>A0ABZ2L0Y6</accession>
<sequence>MATKEEVIGKITAMIAGTLGIPPEELGAQDSLVDKYGIESLDLLDISFRINKEFGVKLYRGDVLRKASEALGEIPMLEDGKFTAAAVDFLKARMSEHQDNPLVVVGAPRSVLIRLYCVDSWVRQVTELQQANQPSGETFLEEWLASYGQQRVKVA</sequence>
<evidence type="ECO:0000256" key="2">
    <source>
        <dbReference type="ARBA" id="ARBA00022553"/>
    </source>
</evidence>
<dbReference type="PROSITE" id="PS00012">
    <property type="entry name" value="PHOSPHOPANTETHEINE"/>
    <property type="match status" value="1"/>
</dbReference>
<dbReference type="Gene3D" id="1.10.1200.10">
    <property type="entry name" value="ACP-like"/>
    <property type="match status" value="1"/>
</dbReference>
<keyword evidence="2" id="KW-0597">Phosphoprotein</keyword>
<evidence type="ECO:0000259" key="3">
    <source>
        <dbReference type="PROSITE" id="PS50075"/>
    </source>
</evidence>
<proteinExistence type="predicted"/>
<dbReference type="SUPFAM" id="SSF47336">
    <property type="entry name" value="ACP-like"/>
    <property type="match status" value="1"/>
</dbReference>
<gene>
    <name evidence="4" type="ORF">LVJ94_47780</name>
</gene>
<dbReference type="Pfam" id="PF00550">
    <property type="entry name" value="PP-binding"/>
    <property type="match status" value="1"/>
</dbReference>
<dbReference type="PROSITE" id="PS50075">
    <property type="entry name" value="CARRIER"/>
    <property type="match status" value="1"/>
</dbReference>
<reference evidence="4" key="1">
    <citation type="submission" date="2021-12" db="EMBL/GenBank/DDBJ databases">
        <title>Discovery of the Pendulisporaceae a myxobacterial family with distinct sporulation behavior and unique specialized metabolism.</title>
        <authorList>
            <person name="Garcia R."/>
            <person name="Popoff A."/>
            <person name="Bader C.D."/>
            <person name="Loehr J."/>
            <person name="Walesch S."/>
            <person name="Walt C."/>
            <person name="Boldt J."/>
            <person name="Bunk B."/>
            <person name="Haeckl F.J.F.P.J."/>
            <person name="Gunesch A.P."/>
            <person name="Birkelbach J."/>
            <person name="Nuebel U."/>
            <person name="Pietschmann T."/>
            <person name="Bach T."/>
            <person name="Mueller R."/>
        </authorList>
    </citation>
    <scope>NUCLEOTIDE SEQUENCE</scope>
    <source>
        <strain evidence="4">MSr11367</strain>
    </source>
</reference>
<keyword evidence="5" id="KW-1185">Reference proteome</keyword>
<dbReference type="RefSeq" id="WP_394834226.1">
    <property type="nucleotide sequence ID" value="NZ_CP089929.1"/>
</dbReference>
<keyword evidence="1" id="KW-0596">Phosphopantetheine</keyword>
<dbReference type="Proteomes" id="UP001374803">
    <property type="component" value="Chromosome"/>
</dbReference>
<organism evidence="4 5">
    <name type="scientific">Pendulispora rubella</name>
    <dbReference type="NCBI Taxonomy" id="2741070"/>
    <lineage>
        <taxon>Bacteria</taxon>
        <taxon>Pseudomonadati</taxon>
        <taxon>Myxococcota</taxon>
        <taxon>Myxococcia</taxon>
        <taxon>Myxococcales</taxon>
        <taxon>Sorangiineae</taxon>
        <taxon>Pendulisporaceae</taxon>
        <taxon>Pendulispora</taxon>
    </lineage>
</organism>
<feature type="domain" description="Carrier" evidence="3">
    <location>
        <begin position="2"/>
        <end position="94"/>
    </location>
</feature>
<dbReference type="InterPro" id="IPR036736">
    <property type="entry name" value="ACP-like_sf"/>
</dbReference>